<keyword evidence="1" id="KW-0238">DNA-binding</keyword>
<proteinExistence type="predicted"/>
<comment type="caution">
    <text evidence="1">The sequence shown here is derived from an EMBL/GenBank/DDBJ whole genome shotgun (WGS) entry which is preliminary data.</text>
</comment>
<dbReference type="EMBL" id="DWUW01000333">
    <property type="protein sequence ID" value="HJD32563.1"/>
    <property type="molecule type" value="Genomic_DNA"/>
</dbReference>
<dbReference type="InterPro" id="IPR009351">
    <property type="entry name" value="AlkZ-like"/>
</dbReference>
<evidence type="ECO:0000313" key="2">
    <source>
        <dbReference type="Proteomes" id="UP000823851"/>
    </source>
</evidence>
<dbReference type="PANTHER" id="PTHR30528">
    <property type="entry name" value="CYTOPLASMIC PROTEIN"/>
    <property type="match status" value="1"/>
</dbReference>
<dbReference type="GO" id="GO:0003677">
    <property type="term" value="F:DNA binding"/>
    <property type="evidence" value="ECO:0007669"/>
    <property type="project" value="UniProtKB-KW"/>
</dbReference>
<organism evidence="1 2">
    <name type="scientific">Candidatus Eisenbergiella stercorigallinarum</name>
    <dbReference type="NCBI Taxonomy" id="2838557"/>
    <lineage>
        <taxon>Bacteria</taxon>
        <taxon>Bacillati</taxon>
        <taxon>Bacillota</taxon>
        <taxon>Clostridia</taxon>
        <taxon>Lachnospirales</taxon>
        <taxon>Lachnospiraceae</taxon>
        <taxon>Eisenbergiella</taxon>
    </lineage>
</organism>
<reference evidence="1" key="2">
    <citation type="submission" date="2021-04" db="EMBL/GenBank/DDBJ databases">
        <authorList>
            <person name="Gilroy R."/>
        </authorList>
    </citation>
    <scope>NUCLEOTIDE SEQUENCE</scope>
    <source>
        <strain evidence="1">ChiHjej8B7-25341</strain>
    </source>
</reference>
<accession>A0A9D2U1T4</accession>
<protein>
    <submittedName>
        <fullName evidence="1">Winged helix DNA-binding domain-containing protein</fullName>
    </submittedName>
</protein>
<dbReference type="Pfam" id="PF06224">
    <property type="entry name" value="AlkZ-like"/>
    <property type="match status" value="1"/>
</dbReference>
<dbReference type="PANTHER" id="PTHR30528:SF0">
    <property type="entry name" value="CYTOPLASMIC PROTEIN"/>
    <property type="match status" value="1"/>
</dbReference>
<reference evidence="1" key="1">
    <citation type="journal article" date="2021" name="PeerJ">
        <title>Extensive microbial diversity within the chicken gut microbiome revealed by metagenomics and culture.</title>
        <authorList>
            <person name="Gilroy R."/>
            <person name="Ravi A."/>
            <person name="Getino M."/>
            <person name="Pursley I."/>
            <person name="Horton D.L."/>
            <person name="Alikhan N.F."/>
            <person name="Baker D."/>
            <person name="Gharbi K."/>
            <person name="Hall N."/>
            <person name="Watson M."/>
            <person name="Adriaenssens E.M."/>
            <person name="Foster-Nyarko E."/>
            <person name="Jarju S."/>
            <person name="Secka A."/>
            <person name="Antonio M."/>
            <person name="Oren A."/>
            <person name="Chaudhuri R.R."/>
            <person name="La Ragione R."/>
            <person name="Hildebrand F."/>
            <person name="Pallen M.J."/>
        </authorList>
    </citation>
    <scope>NUCLEOTIDE SEQUENCE</scope>
    <source>
        <strain evidence="1">ChiHjej8B7-25341</strain>
    </source>
</reference>
<dbReference type="AlphaFoldDB" id="A0A9D2U1T4"/>
<evidence type="ECO:0000313" key="1">
    <source>
        <dbReference type="EMBL" id="HJD32563.1"/>
    </source>
</evidence>
<sequence length="410" mass="47502">MIALTNRQARQFILRKQGLLGTYRFKGKQGALEYVRQAGCIQFDPVDVCGKNAELTLQSRVKGFTKDMLYALLYEDRSLVDYPDKNLSIWPVEDWPYFERYRRAAREGGRRFEGLDRLEEQTVSWLREHGPASSDSLPVEGEVYWHSHIHWSGNWGGKSNAARAALEQLYSTGELIIHHKKGARKFYDLAEKYLPRTLLDAPDPLPDDAAHQRWRILRRIGAVGLLWDRPSDAWLGIPGLKADQRKDAFRKLMEEGKLCEVRVEGMRDALYCLSEDAPLLEEIRKERIPGGKRCELLAPLDCLLWDRRLIRELFGFEYTWEIYTPQAKRKYGFYVLPLLYGDRFAGRVEAAAKGEETFSEGGKKERILLVKHIWLEEGMRRTKAFDAALDRCIRRFAAFNGCGRTVRPQE</sequence>
<dbReference type="Proteomes" id="UP000823851">
    <property type="component" value="Unassembled WGS sequence"/>
</dbReference>
<gene>
    <name evidence="1" type="ORF">H9912_11595</name>
</gene>
<name>A0A9D2U1T4_9FIRM</name>